<evidence type="ECO:0000256" key="1">
    <source>
        <dbReference type="SAM" id="MobiDB-lite"/>
    </source>
</evidence>
<feature type="compositionally biased region" description="Basic and acidic residues" evidence="1">
    <location>
        <begin position="26"/>
        <end position="37"/>
    </location>
</feature>
<dbReference type="PROSITE" id="PS51257">
    <property type="entry name" value="PROKAR_LIPOPROTEIN"/>
    <property type="match status" value="1"/>
</dbReference>
<gene>
    <name evidence="2" type="ORF">OJ996_26005</name>
</gene>
<feature type="region of interest" description="Disordered" evidence="1">
    <location>
        <begin position="26"/>
        <end position="63"/>
    </location>
</feature>
<dbReference type="RefSeq" id="WP_264516689.1">
    <property type="nucleotide sequence ID" value="NZ_JAPDDR010000025.1"/>
</dbReference>
<evidence type="ECO:0000313" key="2">
    <source>
        <dbReference type="EMBL" id="MCW1917070.1"/>
    </source>
</evidence>
<name>A0ABT3GBA7_9BACT</name>
<protein>
    <submittedName>
        <fullName evidence="2">Uncharacterized protein</fullName>
    </submittedName>
</protein>
<sequence>MKATYILAAAAALAFAACEKNDTVKDKINDGLDRRPAEGIQDAGEDIKDAAKDVKEDVKDATR</sequence>
<accession>A0ABT3GBA7</accession>
<evidence type="ECO:0000313" key="3">
    <source>
        <dbReference type="Proteomes" id="UP001165653"/>
    </source>
</evidence>
<comment type="caution">
    <text evidence="2">The sequence shown here is derived from an EMBL/GenBank/DDBJ whole genome shotgun (WGS) entry which is preliminary data.</text>
</comment>
<organism evidence="2 3">
    <name type="scientific">Luteolibacter rhizosphaerae</name>
    <dbReference type="NCBI Taxonomy" id="2989719"/>
    <lineage>
        <taxon>Bacteria</taxon>
        <taxon>Pseudomonadati</taxon>
        <taxon>Verrucomicrobiota</taxon>
        <taxon>Verrucomicrobiia</taxon>
        <taxon>Verrucomicrobiales</taxon>
        <taxon>Verrucomicrobiaceae</taxon>
        <taxon>Luteolibacter</taxon>
    </lineage>
</organism>
<keyword evidence="3" id="KW-1185">Reference proteome</keyword>
<proteinExistence type="predicted"/>
<feature type="compositionally biased region" description="Basic and acidic residues" evidence="1">
    <location>
        <begin position="45"/>
        <end position="63"/>
    </location>
</feature>
<reference evidence="2" key="1">
    <citation type="submission" date="2022-10" db="EMBL/GenBank/DDBJ databases">
        <title>Luteolibacter sp. GHJ8, whole genome shotgun sequencing project.</title>
        <authorList>
            <person name="Zhao G."/>
            <person name="Shen L."/>
        </authorList>
    </citation>
    <scope>NUCLEOTIDE SEQUENCE</scope>
    <source>
        <strain evidence="2">GHJ8</strain>
    </source>
</reference>
<dbReference type="Proteomes" id="UP001165653">
    <property type="component" value="Unassembled WGS sequence"/>
</dbReference>
<dbReference type="EMBL" id="JAPDDR010000025">
    <property type="protein sequence ID" value="MCW1917070.1"/>
    <property type="molecule type" value="Genomic_DNA"/>
</dbReference>